<keyword evidence="2 5" id="KW-0689">Ribosomal protein</keyword>
<gene>
    <name evidence="5" type="primary">rpmB</name>
    <name evidence="6" type="ORF">BBF96_05390</name>
</gene>
<accession>A0A3Q9HPT2</accession>
<dbReference type="SUPFAM" id="SSF143800">
    <property type="entry name" value="L28p-like"/>
    <property type="match status" value="1"/>
</dbReference>
<dbReference type="Proteomes" id="UP000267250">
    <property type="component" value="Chromosome"/>
</dbReference>
<evidence type="ECO:0000256" key="1">
    <source>
        <dbReference type="ARBA" id="ARBA00008760"/>
    </source>
</evidence>
<dbReference type="GO" id="GO:0003735">
    <property type="term" value="F:structural constituent of ribosome"/>
    <property type="evidence" value="ECO:0007669"/>
    <property type="project" value="InterPro"/>
</dbReference>
<dbReference type="NCBIfam" id="TIGR00009">
    <property type="entry name" value="L28"/>
    <property type="match status" value="1"/>
</dbReference>
<dbReference type="Gene3D" id="2.20.150.30">
    <property type="match status" value="1"/>
</dbReference>
<evidence type="ECO:0000313" key="7">
    <source>
        <dbReference type="Proteomes" id="UP000267250"/>
    </source>
</evidence>
<evidence type="ECO:0000256" key="5">
    <source>
        <dbReference type="HAMAP-Rule" id="MF_00373"/>
    </source>
</evidence>
<dbReference type="PANTHER" id="PTHR39080:SF1">
    <property type="entry name" value="LARGE RIBOSOMAL SUBUNIT PROTEIN BL28A"/>
    <property type="match status" value="1"/>
</dbReference>
<protein>
    <recommendedName>
        <fullName evidence="4 5">Large ribosomal subunit protein bL28</fullName>
    </recommendedName>
</protein>
<dbReference type="InterPro" id="IPR034704">
    <property type="entry name" value="Ribosomal_bL28/bL31-like_sf"/>
</dbReference>
<proteinExistence type="inferred from homology"/>
<keyword evidence="7" id="KW-1185">Reference proteome</keyword>
<name>A0A3Q9HPT2_9FIRM</name>
<comment type="similarity">
    <text evidence="1 5">Belongs to the bacterial ribosomal protein bL28 family.</text>
</comment>
<dbReference type="InterPro" id="IPR037147">
    <property type="entry name" value="Ribosomal_bL28_sf"/>
</dbReference>
<dbReference type="EMBL" id="CP016379">
    <property type="protein sequence ID" value="AZR72871.1"/>
    <property type="molecule type" value="Genomic_DNA"/>
</dbReference>
<dbReference type="KEGG" id="aft:BBF96_05390"/>
<dbReference type="AlphaFoldDB" id="A0A3Q9HPT2"/>
<evidence type="ECO:0000256" key="3">
    <source>
        <dbReference type="ARBA" id="ARBA00023274"/>
    </source>
</evidence>
<dbReference type="GO" id="GO:0005840">
    <property type="term" value="C:ribosome"/>
    <property type="evidence" value="ECO:0007669"/>
    <property type="project" value="UniProtKB-KW"/>
</dbReference>
<dbReference type="InterPro" id="IPR050096">
    <property type="entry name" value="Bacterial_rp_bL28"/>
</dbReference>
<evidence type="ECO:0000256" key="2">
    <source>
        <dbReference type="ARBA" id="ARBA00022980"/>
    </source>
</evidence>
<dbReference type="OrthoDB" id="9805609at2"/>
<dbReference type="GO" id="GO:0006412">
    <property type="term" value="P:translation"/>
    <property type="evidence" value="ECO:0007669"/>
    <property type="project" value="UniProtKB-UniRule"/>
</dbReference>
<dbReference type="Pfam" id="PF00830">
    <property type="entry name" value="Ribosomal_L28"/>
    <property type="match status" value="1"/>
</dbReference>
<dbReference type="InterPro" id="IPR026569">
    <property type="entry name" value="Ribosomal_bL28"/>
</dbReference>
<organism evidence="6 7">
    <name type="scientific">Anoxybacter fermentans</name>
    <dbReference type="NCBI Taxonomy" id="1323375"/>
    <lineage>
        <taxon>Bacteria</taxon>
        <taxon>Bacillati</taxon>
        <taxon>Bacillota</taxon>
        <taxon>Clostridia</taxon>
        <taxon>Halanaerobiales</taxon>
        <taxon>Anoxybacter</taxon>
    </lineage>
</organism>
<dbReference type="HAMAP" id="MF_00373">
    <property type="entry name" value="Ribosomal_bL28"/>
    <property type="match status" value="1"/>
</dbReference>
<reference evidence="6 7" key="1">
    <citation type="submission" date="2016-07" db="EMBL/GenBank/DDBJ databases">
        <title>Genome and transcriptome analysis of iron-reducing fermentative bacteria Anoxybacter fermentans.</title>
        <authorList>
            <person name="Zeng X."/>
            <person name="Shao Z."/>
        </authorList>
    </citation>
    <scope>NUCLEOTIDE SEQUENCE [LARGE SCALE GENOMIC DNA]</scope>
    <source>
        <strain evidence="6 7">DY22613</strain>
    </source>
</reference>
<evidence type="ECO:0000256" key="4">
    <source>
        <dbReference type="ARBA" id="ARBA00035174"/>
    </source>
</evidence>
<dbReference type="PANTHER" id="PTHR39080">
    <property type="entry name" value="50S RIBOSOMAL PROTEIN L28"/>
    <property type="match status" value="1"/>
</dbReference>
<keyword evidence="3 5" id="KW-0687">Ribonucleoprotein</keyword>
<dbReference type="InterPro" id="IPR001383">
    <property type="entry name" value="Ribosomal_bL28_bact-type"/>
</dbReference>
<dbReference type="GO" id="GO:1990904">
    <property type="term" value="C:ribonucleoprotein complex"/>
    <property type="evidence" value="ECO:0007669"/>
    <property type="project" value="UniProtKB-KW"/>
</dbReference>
<evidence type="ECO:0000313" key="6">
    <source>
        <dbReference type="EMBL" id="AZR72871.1"/>
    </source>
</evidence>
<sequence>MARVCEICGKSRVKARTIVRRGKAKKKGGVGRNITGISLRTQKPNLKKVRAIVNGSPKRIRVCTQCLKSGRVERAI</sequence>
<dbReference type="RefSeq" id="WP_127016209.1">
    <property type="nucleotide sequence ID" value="NZ_CP016379.1"/>
</dbReference>
<dbReference type="Gene3D" id="2.30.170.40">
    <property type="entry name" value="Ribosomal protein L28/L24"/>
    <property type="match status" value="1"/>
</dbReference>